<evidence type="ECO:0000313" key="1">
    <source>
        <dbReference type="EMBL" id="MDG3495240.1"/>
    </source>
</evidence>
<organism evidence="1 2">
    <name type="scientific">Pseudanabaena catenata USMAC16</name>
    <dbReference type="NCBI Taxonomy" id="1855837"/>
    <lineage>
        <taxon>Bacteria</taxon>
        <taxon>Bacillati</taxon>
        <taxon>Cyanobacteriota</taxon>
        <taxon>Cyanophyceae</taxon>
        <taxon>Pseudanabaenales</taxon>
        <taxon>Pseudanabaenaceae</taxon>
        <taxon>Pseudanabaena</taxon>
    </lineage>
</organism>
<dbReference type="RefSeq" id="WP_173400662.1">
    <property type="nucleotide sequence ID" value="NZ_VBTY01000090.1"/>
</dbReference>
<comment type="caution">
    <text evidence="1">The sequence shown here is derived from an EMBL/GenBank/DDBJ whole genome shotgun (WGS) entry which is preliminary data.</text>
</comment>
<gene>
    <name evidence="1" type="ORF">FEV09_11785</name>
</gene>
<dbReference type="EMBL" id="VBTY01000090">
    <property type="protein sequence ID" value="MDG3495240.1"/>
    <property type="molecule type" value="Genomic_DNA"/>
</dbReference>
<reference evidence="1" key="1">
    <citation type="submission" date="2019-05" db="EMBL/GenBank/DDBJ databases">
        <title>Whole genome sequencing of Pseudanabaena catenata USMAC16.</title>
        <authorList>
            <person name="Khan Z."/>
            <person name="Omar W.M."/>
            <person name="Convey P."/>
            <person name="Merican F."/>
            <person name="Najimudin N."/>
        </authorList>
    </citation>
    <scope>NUCLEOTIDE SEQUENCE</scope>
    <source>
        <strain evidence="1">USMAC16</strain>
    </source>
</reference>
<proteinExistence type="predicted"/>
<dbReference type="Proteomes" id="UP001152872">
    <property type="component" value="Unassembled WGS sequence"/>
</dbReference>
<evidence type="ECO:0000313" key="2">
    <source>
        <dbReference type="Proteomes" id="UP001152872"/>
    </source>
</evidence>
<dbReference type="AlphaFoldDB" id="A0A9X4RIP3"/>
<name>A0A9X4RIP3_9CYAN</name>
<sequence length="51" mass="5861">MSSGFKRSAIAAILIFPTAIIDQTNHKRIFECVASQRIQKFSWFGFERKAL</sequence>
<keyword evidence="2" id="KW-1185">Reference proteome</keyword>
<protein>
    <submittedName>
        <fullName evidence="1">Uncharacterized protein</fullName>
    </submittedName>
</protein>
<accession>A0A9X4RIP3</accession>